<evidence type="ECO:0000313" key="1">
    <source>
        <dbReference type="EMBL" id="KAJ8618871.1"/>
    </source>
</evidence>
<sequence length="657" mass="73403">MELHGHLISSGIIIENTYLNTKLAAMYAICGQMGDARIIFDGIVLKNSFLWNVMIRGNACYGFSISSLHLYREMVRFGQRADNFTYPFVLKACGDLSLVEVGRKIHCEIVTCGFESDIYVRNSLLSMYTKFADMPSARTLFDRMLERDLTSWNTMISGYAKNGDPHEALLLFSQMVKVEVRADSTTFLSVLPACADLAAFKQGKEIHGYIVRNGMESNSFVINSLIDMYCNCNFVVGARQLFEDIVKGDVVSWNSLIAGYARIGDAFESIRLFHRMNSDNVAPDQVTLIAVLGACNQITALQYGRGVHAFVTKEGFAADVFVGTALINMYAKCGSLGCSRRVFDEMPEKNLVSWSAMVAGYGLHGRGMEAIAVFNKMKVKGIRPDEVAFTSVLSACSHAGLVNEGQEIFHQIKSEYSLNPIVEHYSCMVDLLGRAGHLDEAYDFINKMEVMPNVDVWAALLSASRVHHNVVLAELAARNALALNPKGVGLYVSLSNIYAAEKRWDDVEMVRAMVRQKGQKKPPGCSFVELDKSIHRFLVGDKLHPQSELIHTKLGELRRQLKEDGYIPDTSCVFYDVEDDLKEQMLWDHSERLAIAFALLNTAPGMTITITKNLRVCGDCHTVTKLISKLVSREIVVRDAHRFHHFRDGSCSCGDYW</sequence>
<reference evidence="1 2" key="1">
    <citation type="journal article" date="2022" name="Hortic Res">
        <title>A haplotype resolved chromosomal level avocado genome allows analysis of novel avocado genes.</title>
        <authorList>
            <person name="Nath O."/>
            <person name="Fletcher S.J."/>
            <person name="Hayward A."/>
            <person name="Shaw L.M."/>
            <person name="Masouleh A.K."/>
            <person name="Furtado A."/>
            <person name="Henry R.J."/>
            <person name="Mitter N."/>
        </authorList>
    </citation>
    <scope>NUCLEOTIDE SEQUENCE [LARGE SCALE GENOMIC DNA]</scope>
    <source>
        <strain evidence="2">cv. Hass</strain>
    </source>
</reference>
<comment type="caution">
    <text evidence="1">The sequence shown here is derived from an EMBL/GenBank/DDBJ whole genome shotgun (WGS) entry which is preliminary data.</text>
</comment>
<organism evidence="1 2">
    <name type="scientific">Persea americana</name>
    <name type="common">Avocado</name>
    <dbReference type="NCBI Taxonomy" id="3435"/>
    <lineage>
        <taxon>Eukaryota</taxon>
        <taxon>Viridiplantae</taxon>
        <taxon>Streptophyta</taxon>
        <taxon>Embryophyta</taxon>
        <taxon>Tracheophyta</taxon>
        <taxon>Spermatophyta</taxon>
        <taxon>Magnoliopsida</taxon>
        <taxon>Magnoliidae</taxon>
        <taxon>Laurales</taxon>
        <taxon>Lauraceae</taxon>
        <taxon>Persea</taxon>
    </lineage>
</organism>
<keyword evidence="2" id="KW-1185">Reference proteome</keyword>
<dbReference type="EMBL" id="CM056812">
    <property type="protein sequence ID" value="KAJ8618871.1"/>
    <property type="molecule type" value="Genomic_DNA"/>
</dbReference>
<protein>
    <submittedName>
        <fullName evidence="1">Uncharacterized protein</fullName>
    </submittedName>
</protein>
<gene>
    <name evidence="1" type="ORF">MRB53_015057</name>
</gene>
<name>A0ACC2KCR0_PERAE</name>
<accession>A0ACC2KCR0</accession>
<proteinExistence type="predicted"/>
<dbReference type="Proteomes" id="UP001234297">
    <property type="component" value="Chromosome 4"/>
</dbReference>
<evidence type="ECO:0000313" key="2">
    <source>
        <dbReference type="Proteomes" id="UP001234297"/>
    </source>
</evidence>